<sequence length="168" mass="18880">MMLSETSLPMKQSMLQLIEQLEAKDITDRVSIQDEVADFLTMMQKTDTASARAVELAADLLKGGCDEVIFRELTNSLEVLANGSATHFDKPETIVYNALRAGKMDGITLKDALIKRMAILRSKRDGSTEEEAEAMIREFVQIKSKQVEQENKRRKKAAFEASQKMFST</sequence>
<dbReference type="EMBL" id="KQ241865">
    <property type="protein sequence ID" value="KNC83087.1"/>
    <property type="molecule type" value="Genomic_DNA"/>
</dbReference>
<keyword evidence="2" id="KW-1185">Reference proteome</keyword>
<name>A0A0L0G1U2_9EUKA</name>
<dbReference type="RefSeq" id="XP_014156989.1">
    <property type="nucleotide sequence ID" value="XM_014301514.1"/>
</dbReference>
<evidence type="ECO:0000313" key="1">
    <source>
        <dbReference type="EMBL" id="KNC83087.1"/>
    </source>
</evidence>
<protein>
    <submittedName>
        <fullName evidence="1">Uncharacterized protein</fullName>
    </submittedName>
</protein>
<accession>A0A0L0G1U2</accession>
<proteinExistence type="predicted"/>
<evidence type="ECO:0000313" key="2">
    <source>
        <dbReference type="Proteomes" id="UP000054560"/>
    </source>
</evidence>
<organism evidence="1 2">
    <name type="scientific">Sphaeroforma arctica JP610</name>
    <dbReference type="NCBI Taxonomy" id="667725"/>
    <lineage>
        <taxon>Eukaryota</taxon>
        <taxon>Ichthyosporea</taxon>
        <taxon>Ichthyophonida</taxon>
        <taxon>Sphaeroforma</taxon>
    </lineage>
</organism>
<dbReference type="AlphaFoldDB" id="A0A0L0G1U2"/>
<gene>
    <name evidence="1" type="ORF">SARC_04645</name>
</gene>
<dbReference type="Proteomes" id="UP000054560">
    <property type="component" value="Unassembled WGS sequence"/>
</dbReference>
<reference evidence="1 2" key="1">
    <citation type="submission" date="2011-02" db="EMBL/GenBank/DDBJ databases">
        <title>The Genome Sequence of Sphaeroforma arctica JP610.</title>
        <authorList>
            <consortium name="The Broad Institute Genome Sequencing Platform"/>
            <person name="Russ C."/>
            <person name="Cuomo C."/>
            <person name="Young S.K."/>
            <person name="Zeng Q."/>
            <person name="Gargeya S."/>
            <person name="Alvarado L."/>
            <person name="Berlin A."/>
            <person name="Chapman S.B."/>
            <person name="Chen Z."/>
            <person name="Freedman E."/>
            <person name="Gellesch M."/>
            <person name="Goldberg J."/>
            <person name="Griggs A."/>
            <person name="Gujja S."/>
            <person name="Heilman E."/>
            <person name="Heiman D."/>
            <person name="Howarth C."/>
            <person name="Mehta T."/>
            <person name="Neiman D."/>
            <person name="Pearson M."/>
            <person name="Roberts A."/>
            <person name="Saif S."/>
            <person name="Shea T."/>
            <person name="Shenoy N."/>
            <person name="Sisk P."/>
            <person name="Stolte C."/>
            <person name="Sykes S."/>
            <person name="White J."/>
            <person name="Yandava C."/>
            <person name="Burger G."/>
            <person name="Gray M.W."/>
            <person name="Holland P.W.H."/>
            <person name="King N."/>
            <person name="Lang F.B.F."/>
            <person name="Roger A.J."/>
            <person name="Ruiz-Trillo I."/>
            <person name="Haas B."/>
            <person name="Nusbaum C."/>
            <person name="Birren B."/>
        </authorList>
    </citation>
    <scope>NUCLEOTIDE SEQUENCE [LARGE SCALE GENOMIC DNA]</scope>
    <source>
        <strain evidence="1 2">JP610</strain>
    </source>
</reference>
<dbReference type="GeneID" id="25905149"/>